<dbReference type="AlphaFoldDB" id="A0A1C4GXD9"/>
<feature type="transmembrane region" description="Helical" evidence="1">
    <location>
        <begin position="410"/>
        <end position="428"/>
    </location>
</feature>
<dbReference type="PANTHER" id="PTHR34219:SF4">
    <property type="entry name" value="PEPSY DOMAIN-CONTAINING PROTEIN"/>
    <property type="match status" value="1"/>
</dbReference>
<accession>A0A1C4GXD9</accession>
<keyword evidence="1" id="KW-0812">Transmembrane</keyword>
<reference evidence="2 3" key="1">
    <citation type="submission" date="2016-08" db="EMBL/GenBank/DDBJ databases">
        <authorList>
            <person name="Seilhamer J.J."/>
        </authorList>
    </citation>
    <scope>NUCLEOTIDE SEQUENCE [LARGE SCALE GENOMIC DNA]</scope>
    <source>
        <strain evidence="2 3">ANC 4874</strain>
    </source>
</reference>
<name>A0A1C4GXD9_9GAMM</name>
<feature type="transmembrane region" description="Helical" evidence="1">
    <location>
        <begin position="471"/>
        <end position="491"/>
    </location>
</feature>
<gene>
    <name evidence="2" type="ORF">GA0116959_112103</name>
</gene>
<dbReference type="RefSeq" id="WP_092720753.1">
    <property type="nucleotide sequence ID" value="NZ_FMBK01000012.1"/>
</dbReference>
<keyword evidence="1" id="KW-0472">Membrane</keyword>
<dbReference type="Proteomes" id="UP000243661">
    <property type="component" value="Unassembled WGS sequence"/>
</dbReference>
<feature type="transmembrane region" description="Helical" evidence="1">
    <location>
        <begin position="380"/>
        <end position="398"/>
    </location>
</feature>
<feature type="transmembrane region" description="Helical" evidence="1">
    <location>
        <begin position="337"/>
        <end position="359"/>
    </location>
</feature>
<evidence type="ECO:0000256" key="1">
    <source>
        <dbReference type="SAM" id="Phobius"/>
    </source>
</evidence>
<dbReference type="Pfam" id="PF03929">
    <property type="entry name" value="PepSY_TM"/>
    <property type="match status" value="1"/>
</dbReference>
<evidence type="ECO:0000313" key="2">
    <source>
        <dbReference type="EMBL" id="SCC72830.1"/>
    </source>
</evidence>
<feature type="transmembrane region" description="Helical" evidence="1">
    <location>
        <begin position="440"/>
        <end position="459"/>
    </location>
</feature>
<proteinExistence type="predicted"/>
<sequence length="521" mass="60211">MQKSIRQSMAWLHSWTGLIFGWLMFAIFLMGALSYYRQEISLWMQPPLTQIQVNQDTALHSAYQYLEQNAPNAKTWTINIANEQKPVNQLYWQKADGAYENKTLNPNTATEVSLTETLGGDFFYLFHFQLFGMNYLLGRLIVSLAAFIMLIALVSGIITHKKIFVDFFTLRAFKGQRSYLDFHNVSSVIALPFFLTITFTGLAIFFYLYLPWGMQKLYPENNYQYFDEINTKIAPKIEKNSPAQMQSIERLIQPVQQKWGKTEFNTIHVKNPNTQQAQITFIERKDHSITRNQAQMTFNAITGQPLSSSKNESAIATLNAGVYGLHMATFAQPLLRLALLFSGLLGCAMIASGLLLWSLKRQLQNKQQQFHFGHYLVQRLNITAILGLPIAVISYFYANRIGLSLHSSQNYEVITFFSVWLAVFILSLCLKKQYLWKVQLTIFITLSFSLVVFNLLYLLKQDSIQHFSDYWTFLRIDIFIVIFALLAIFLYRNIHPIQLKAHTKIKNKLEKNTQLKNQDGL</sequence>
<feature type="transmembrane region" description="Helical" evidence="1">
    <location>
        <begin position="136"/>
        <end position="158"/>
    </location>
</feature>
<dbReference type="PANTHER" id="PTHR34219">
    <property type="entry name" value="IRON-REGULATED INNER MEMBRANE PROTEIN-RELATED"/>
    <property type="match status" value="1"/>
</dbReference>
<keyword evidence="1" id="KW-1133">Transmembrane helix</keyword>
<feature type="transmembrane region" description="Helical" evidence="1">
    <location>
        <begin position="189"/>
        <end position="210"/>
    </location>
</feature>
<dbReference type="OrthoDB" id="9776609at2"/>
<evidence type="ECO:0000313" key="3">
    <source>
        <dbReference type="Proteomes" id="UP000243661"/>
    </source>
</evidence>
<feature type="transmembrane region" description="Helical" evidence="1">
    <location>
        <begin position="12"/>
        <end position="36"/>
    </location>
</feature>
<protein>
    <submittedName>
        <fullName evidence="2">Uncharacterized iron-regulated membrane protein</fullName>
    </submittedName>
</protein>
<dbReference type="EMBL" id="FMBK01000012">
    <property type="protein sequence ID" value="SCC72830.1"/>
    <property type="molecule type" value="Genomic_DNA"/>
</dbReference>
<organism evidence="2 3">
    <name type="scientific">Acinetobacter albensis</name>
    <dbReference type="NCBI Taxonomy" id="1673609"/>
    <lineage>
        <taxon>Bacteria</taxon>
        <taxon>Pseudomonadati</taxon>
        <taxon>Pseudomonadota</taxon>
        <taxon>Gammaproteobacteria</taxon>
        <taxon>Moraxellales</taxon>
        <taxon>Moraxellaceae</taxon>
        <taxon>Acinetobacter</taxon>
    </lineage>
</organism>
<dbReference type="InterPro" id="IPR005625">
    <property type="entry name" value="PepSY-ass_TM"/>
</dbReference>